<name>A0A9X0WGI5_9GAMM</name>
<evidence type="ECO:0000256" key="1">
    <source>
        <dbReference type="ARBA" id="ARBA00001966"/>
    </source>
</evidence>
<evidence type="ECO:0000256" key="6">
    <source>
        <dbReference type="ARBA" id="ARBA00023014"/>
    </source>
</evidence>
<evidence type="ECO:0000256" key="2">
    <source>
        <dbReference type="ARBA" id="ARBA00022485"/>
    </source>
</evidence>
<feature type="region of interest" description="Disordered" evidence="7">
    <location>
        <begin position="1"/>
        <end position="20"/>
    </location>
</feature>
<comment type="cofactor">
    <cofactor evidence="1">
        <name>[4Fe-4S] cluster</name>
        <dbReference type="ChEBI" id="CHEBI:49883"/>
    </cofactor>
</comment>
<keyword evidence="4" id="KW-0479">Metal-binding</keyword>
<dbReference type="GO" id="GO:0003824">
    <property type="term" value="F:catalytic activity"/>
    <property type="evidence" value="ECO:0007669"/>
    <property type="project" value="InterPro"/>
</dbReference>
<evidence type="ECO:0000256" key="3">
    <source>
        <dbReference type="ARBA" id="ARBA00022691"/>
    </source>
</evidence>
<dbReference type="EMBL" id="NRSD01000004">
    <property type="protein sequence ID" value="MBK1644096.1"/>
    <property type="molecule type" value="Genomic_DNA"/>
</dbReference>
<dbReference type="PROSITE" id="PS51918">
    <property type="entry name" value="RADICAL_SAM"/>
    <property type="match status" value="1"/>
</dbReference>
<dbReference type="AlphaFoldDB" id="A0A9X0WGI5"/>
<evidence type="ECO:0000256" key="5">
    <source>
        <dbReference type="ARBA" id="ARBA00023004"/>
    </source>
</evidence>
<dbReference type="RefSeq" id="WP_200386902.1">
    <property type="nucleotide sequence ID" value="NZ_NRSD01000004.1"/>
</dbReference>
<dbReference type="SFLD" id="SFLDS00029">
    <property type="entry name" value="Radical_SAM"/>
    <property type="match status" value="1"/>
</dbReference>
<dbReference type="Pfam" id="PF04055">
    <property type="entry name" value="Radical_SAM"/>
    <property type="match status" value="1"/>
</dbReference>
<dbReference type="CDD" id="cd01335">
    <property type="entry name" value="Radical_SAM"/>
    <property type="match status" value="1"/>
</dbReference>
<dbReference type="NCBIfam" id="TIGR02495">
    <property type="entry name" value="NrdG2"/>
    <property type="match status" value="1"/>
</dbReference>
<keyword evidence="5" id="KW-0408">Iron</keyword>
<dbReference type="Gene3D" id="3.20.20.70">
    <property type="entry name" value="Aldolase class I"/>
    <property type="match status" value="1"/>
</dbReference>
<dbReference type="PANTHER" id="PTHR30352:SF13">
    <property type="entry name" value="GLYCYL-RADICAL ENZYME ACTIVATING ENZYME YJJW-RELATED"/>
    <property type="match status" value="1"/>
</dbReference>
<keyword evidence="10" id="KW-1185">Reference proteome</keyword>
<proteinExistence type="predicted"/>
<evidence type="ECO:0000256" key="4">
    <source>
        <dbReference type="ARBA" id="ARBA00022723"/>
    </source>
</evidence>
<dbReference type="InterPro" id="IPR013785">
    <property type="entry name" value="Aldolase_TIM"/>
</dbReference>
<gene>
    <name evidence="9" type="ORF">CKO25_05400</name>
</gene>
<dbReference type="Proteomes" id="UP001138802">
    <property type="component" value="Unassembled WGS sequence"/>
</dbReference>
<reference evidence="9 10" key="1">
    <citation type="journal article" date="2020" name="Microorganisms">
        <title>Osmotic Adaptation and Compatible Solute Biosynthesis of Phototrophic Bacteria as Revealed from Genome Analyses.</title>
        <authorList>
            <person name="Imhoff J.F."/>
            <person name="Rahn T."/>
            <person name="Kunzel S."/>
            <person name="Keller A."/>
            <person name="Neulinger S.C."/>
        </authorList>
    </citation>
    <scope>NUCLEOTIDE SEQUENCE [LARGE SCALE GENOMIC DNA]</scope>
    <source>
        <strain evidence="9 10">DSM 21303</strain>
    </source>
</reference>
<comment type="caution">
    <text evidence="9">The sequence shown here is derived from an EMBL/GenBank/DDBJ whole genome shotgun (WGS) entry which is preliminary data.</text>
</comment>
<dbReference type="SUPFAM" id="SSF102114">
    <property type="entry name" value="Radical SAM enzymes"/>
    <property type="match status" value="1"/>
</dbReference>
<keyword evidence="3" id="KW-0949">S-adenosyl-L-methionine</keyword>
<sequence length="251" mass="26909">MSPGQRPFPTNQTTQHADDPRVVRPLRVGGLLPLTTIDYPGELAAVVFCQGCGWRCRYCHNPSLLDPHAATSLTWGDVAAFLDRRVGLLDAVVFSGGEPTVQQGLEAAIAEVKARGFKVGLHTAGAVPGRLAQILPHLDWIALDIKGLPESYPTITGVTHAGRAAWESLALLLDAKIELEVRTTLMPGCTSEDVGKLARRLSRAGVKRYAIQACDTAHALDPGLEPSGIPFAQLVRDVDASSFTSLILRHP</sequence>
<evidence type="ECO:0000259" key="8">
    <source>
        <dbReference type="PROSITE" id="PS51918"/>
    </source>
</evidence>
<organism evidence="9 10">
    <name type="scientific">Thiocapsa imhoffii</name>
    <dbReference type="NCBI Taxonomy" id="382777"/>
    <lineage>
        <taxon>Bacteria</taxon>
        <taxon>Pseudomonadati</taxon>
        <taxon>Pseudomonadota</taxon>
        <taxon>Gammaproteobacteria</taxon>
        <taxon>Chromatiales</taxon>
        <taxon>Chromatiaceae</taxon>
        <taxon>Thiocapsa</taxon>
    </lineage>
</organism>
<evidence type="ECO:0000313" key="9">
    <source>
        <dbReference type="EMBL" id="MBK1644096.1"/>
    </source>
</evidence>
<dbReference type="InterPro" id="IPR058240">
    <property type="entry name" value="rSAM_sf"/>
</dbReference>
<dbReference type="InterPro" id="IPR012840">
    <property type="entry name" value="NrdG2"/>
</dbReference>
<dbReference type="PANTHER" id="PTHR30352">
    <property type="entry name" value="PYRUVATE FORMATE-LYASE-ACTIVATING ENZYME"/>
    <property type="match status" value="1"/>
</dbReference>
<accession>A0A9X0WGI5</accession>
<dbReference type="InterPro" id="IPR007197">
    <property type="entry name" value="rSAM"/>
</dbReference>
<keyword evidence="6" id="KW-0411">Iron-sulfur</keyword>
<dbReference type="GO" id="GO:0051539">
    <property type="term" value="F:4 iron, 4 sulfur cluster binding"/>
    <property type="evidence" value="ECO:0007669"/>
    <property type="project" value="UniProtKB-KW"/>
</dbReference>
<feature type="domain" description="Radical SAM core" evidence="8">
    <location>
        <begin position="38"/>
        <end position="251"/>
    </location>
</feature>
<evidence type="ECO:0000256" key="7">
    <source>
        <dbReference type="SAM" id="MobiDB-lite"/>
    </source>
</evidence>
<dbReference type="GO" id="GO:0046872">
    <property type="term" value="F:metal ion binding"/>
    <property type="evidence" value="ECO:0007669"/>
    <property type="project" value="UniProtKB-KW"/>
</dbReference>
<protein>
    <submittedName>
        <fullName evidence="9">Anaerobic ribonucleoside-triphosphate reductase activating protein</fullName>
    </submittedName>
</protein>
<evidence type="ECO:0000313" key="10">
    <source>
        <dbReference type="Proteomes" id="UP001138802"/>
    </source>
</evidence>
<dbReference type="SFLD" id="SFLDG01094">
    <property type="entry name" value="Uncharacterised_Radical_SAM_Su"/>
    <property type="match status" value="1"/>
</dbReference>
<dbReference type="InterPro" id="IPR034457">
    <property type="entry name" value="Organic_radical-activating"/>
</dbReference>
<keyword evidence="2" id="KW-0004">4Fe-4S</keyword>